<dbReference type="EMBL" id="QTSX02005821">
    <property type="protein sequence ID" value="KAJ9057152.1"/>
    <property type="molecule type" value="Genomic_DNA"/>
</dbReference>
<comment type="caution">
    <text evidence="1">The sequence shown here is derived from an EMBL/GenBank/DDBJ whole genome shotgun (WGS) entry which is preliminary data.</text>
</comment>
<keyword evidence="2" id="KW-1185">Reference proteome</keyword>
<organism evidence="1 2">
    <name type="scientific">Entomophthora muscae</name>
    <dbReference type="NCBI Taxonomy" id="34485"/>
    <lineage>
        <taxon>Eukaryota</taxon>
        <taxon>Fungi</taxon>
        <taxon>Fungi incertae sedis</taxon>
        <taxon>Zoopagomycota</taxon>
        <taxon>Entomophthoromycotina</taxon>
        <taxon>Entomophthoromycetes</taxon>
        <taxon>Entomophthorales</taxon>
        <taxon>Entomophthoraceae</taxon>
        <taxon>Entomophthora</taxon>
    </lineage>
</organism>
<evidence type="ECO:0000313" key="2">
    <source>
        <dbReference type="Proteomes" id="UP001165960"/>
    </source>
</evidence>
<proteinExistence type="predicted"/>
<protein>
    <submittedName>
        <fullName evidence="1">Uncharacterized protein</fullName>
    </submittedName>
</protein>
<accession>A0ACC2S4K5</accession>
<name>A0ACC2S4K5_9FUNG</name>
<dbReference type="Proteomes" id="UP001165960">
    <property type="component" value="Unassembled WGS sequence"/>
</dbReference>
<gene>
    <name evidence="1" type="ORF">DSO57_1025311</name>
</gene>
<evidence type="ECO:0000313" key="1">
    <source>
        <dbReference type="EMBL" id="KAJ9057152.1"/>
    </source>
</evidence>
<sequence length="107" mass="11493">MNNLTNVPTVLPDCLPQALEGLVAPSYGADHSPDKDVHVVQKRSQAKAKGKAQAVVSKPYARQLLDKAPNEGPGPSTDTLHFNGLITPSYVAASSSFCSWRMILIYT</sequence>
<reference evidence="1" key="1">
    <citation type="submission" date="2022-04" db="EMBL/GenBank/DDBJ databases">
        <title>Genome of the entomopathogenic fungus Entomophthora muscae.</title>
        <authorList>
            <person name="Elya C."/>
            <person name="Lovett B.R."/>
            <person name="Lee E."/>
            <person name="Macias A.M."/>
            <person name="Hajek A.E."/>
            <person name="De Bivort B.L."/>
            <person name="Kasson M.T."/>
            <person name="De Fine Licht H.H."/>
            <person name="Stajich J.E."/>
        </authorList>
    </citation>
    <scope>NUCLEOTIDE SEQUENCE</scope>
    <source>
        <strain evidence="1">Berkeley</strain>
    </source>
</reference>